<feature type="transmembrane region" description="Helical" evidence="7">
    <location>
        <begin position="972"/>
        <end position="994"/>
    </location>
</feature>
<evidence type="ECO:0000256" key="2">
    <source>
        <dbReference type="ARBA" id="ARBA00007920"/>
    </source>
</evidence>
<feature type="compositionally biased region" description="Polar residues" evidence="6">
    <location>
        <begin position="438"/>
        <end position="449"/>
    </location>
</feature>
<dbReference type="Pfam" id="PF01544">
    <property type="entry name" value="CorA"/>
    <property type="match status" value="1"/>
</dbReference>
<reference evidence="9" key="1">
    <citation type="submission" date="2022-12" db="EMBL/GenBank/DDBJ databases">
        <authorList>
            <person name="Petersen C."/>
        </authorList>
    </citation>
    <scope>NUCLEOTIDE SEQUENCE</scope>
    <source>
        <strain evidence="9">IBT 21472</strain>
    </source>
</reference>
<evidence type="ECO:0000259" key="8">
    <source>
        <dbReference type="Pfam" id="PF05057"/>
    </source>
</evidence>
<dbReference type="Pfam" id="PF05057">
    <property type="entry name" value="DUF676"/>
    <property type="match status" value="1"/>
</dbReference>
<keyword evidence="5 7" id="KW-0472">Membrane</keyword>
<dbReference type="Proteomes" id="UP001147746">
    <property type="component" value="Unassembled WGS sequence"/>
</dbReference>
<name>A0A9W9PTE6_9EURO</name>
<gene>
    <name evidence="9" type="ORF">N7476_008209</name>
</gene>
<dbReference type="InterPro" id="IPR007751">
    <property type="entry name" value="DUF676_lipase-like"/>
</dbReference>
<dbReference type="GO" id="GO:0016020">
    <property type="term" value="C:membrane"/>
    <property type="evidence" value="ECO:0007669"/>
    <property type="project" value="UniProtKB-SubCell"/>
</dbReference>
<evidence type="ECO:0000256" key="7">
    <source>
        <dbReference type="SAM" id="Phobius"/>
    </source>
</evidence>
<evidence type="ECO:0000256" key="6">
    <source>
        <dbReference type="SAM" id="MobiDB-lite"/>
    </source>
</evidence>
<dbReference type="GO" id="GO:0046873">
    <property type="term" value="F:metal ion transmembrane transporter activity"/>
    <property type="evidence" value="ECO:0007669"/>
    <property type="project" value="InterPro"/>
</dbReference>
<dbReference type="PANTHER" id="PTHR47685:SF1">
    <property type="entry name" value="MAGNESIUM TRANSPORT PROTEIN CORA"/>
    <property type="match status" value="1"/>
</dbReference>
<protein>
    <recommendedName>
        <fullName evidence="8">DUF676 domain-containing protein</fullName>
    </recommendedName>
</protein>
<dbReference type="Gene3D" id="1.20.58.340">
    <property type="entry name" value="Magnesium transport protein CorA, transmembrane region"/>
    <property type="match status" value="1"/>
</dbReference>
<dbReference type="PANTHER" id="PTHR47685">
    <property type="entry name" value="MAGNESIUM TRANSPORT PROTEIN CORA"/>
    <property type="match status" value="1"/>
</dbReference>
<evidence type="ECO:0000256" key="1">
    <source>
        <dbReference type="ARBA" id="ARBA00004141"/>
    </source>
</evidence>
<accession>A0A9W9PTE6</accession>
<dbReference type="Gene3D" id="3.40.50.1820">
    <property type="entry name" value="alpha/beta hydrolase"/>
    <property type="match status" value="1"/>
</dbReference>
<evidence type="ECO:0000256" key="5">
    <source>
        <dbReference type="ARBA" id="ARBA00023136"/>
    </source>
</evidence>
<dbReference type="InterPro" id="IPR002523">
    <property type="entry name" value="MgTranspt_CorA/ZnTranspt_ZntB"/>
</dbReference>
<comment type="subcellular location">
    <subcellularLocation>
        <location evidence="1">Membrane</location>
        <topology evidence="1">Multi-pass membrane protein</topology>
    </subcellularLocation>
</comment>
<evidence type="ECO:0000256" key="4">
    <source>
        <dbReference type="ARBA" id="ARBA00022989"/>
    </source>
</evidence>
<dbReference type="SUPFAM" id="SSF144083">
    <property type="entry name" value="Magnesium transport protein CorA, transmembrane region"/>
    <property type="match status" value="1"/>
</dbReference>
<evidence type="ECO:0000313" key="9">
    <source>
        <dbReference type="EMBL" id="KAJ5307553.1"/>
    </source>
</evidence>
<evidence type="ECO:0000256" key="3">
    <source>
        <dbReference type="ARBA" id="ARBA00022692"/>
    </source>
</evidence>
<dbReference type="GO" id="GO:0017000">
    <property type="term" value="P:antibiotic biosynthetic process"/>
    <property type="evidence" value="ECO:0007669"/>
    <property type="project" value="UniProtKB-ARBA"/>
</dbReference>
<comment type="similarity">
    <text evidence="2">Belongs to the putative lipase ROG1 family.</text>
</comment>
<sequence length="1147" mass="131539">MPPTVHIPRSASFEHIEAVKDTNVDIVGVPPIGGHHEKTWTEQGSRSPWLGIELLKRIPRARVLLYNHGLLHENDKIEDLGQRLLNHLLHERRSESIRRPLFFMCHSTGGLVAKACLALASRAEPNQQAILTSCYGIAFFATPHQGSSYLSAEEYMSSIRRLLHLEQEIPAALREQFRPRQERLWHLSNQFKAISADMKVWSFLETIDSTLHVLDLDTQNVGVFHAPITSIRSGLLTIEHEIEYPLATDHAGTACFQGQSLSLEKFLAELSQSVTDAVKLSKHIDTRVDVESDVIVQVNGFFEDTALGVSDETPLKLWTARVSLEEYLIKGPSECLRERLKRSQPAGLDDSSVSSFDSPRHSFPHVIPSPDELGHEQNNNHGIAHDEHDLRPSRPTLPHGESFDSMHSPNIHITVQHEQEYFEPHESPPPPVDRPRKNSITRTLGLNTLKSHRRSMSDGSSHTSGSRLSSSGSPQSHSRFLSIPPSTSDRINEHMETRDIPRSVPRFDRPEPDTEKLLWIHVPYTHTGWVSQVIRRACHDRQEPNFLRKFINDENWYLNLNRARHLEPHARFVRPKCIHSRQMDASQPTKTDTPEDPQLALYTPYLHWDTYRNLIQRRKVVEDRLKQGRSHPVPSRIAKSSQEAQLIWQYLGCEPPIHFRRTLDQYGYPNLRSTVARDDDQMLWKRTRRAVRLDDQLRSYMEATDEDSEDPEPTVFMDGNVLMVDQLWLWIVDQKTIVTFFPNQEATTSEGKLLDQTNLHSSIYNELNGDLARRFETAGDLAALIMLHAVTVLLDKTLHHDLQVLRIFEESISILTESVTKSFKRFRNGGFTNGPADYNLTASGRPMSATERNERDRKIALRNREDLSVLLELRDIEDELATILRLLDQQDGVIKSMMKYFEIKGCGKVFLDAAQLRIDEYRTQITEMKENSHLTQKAVETLLDLKQKQANVDEAKIARWQAEATQNQSRSVMVFTIFTVIFLPLSFFTSLFGINAREWSGESANLTLAEMLEIAAPASIAIIVLSLLLAFSERLRQVTTTSQKIGFGLFKDFFLLPIERFLHIDTLVHRIPSTAVSEDSAMRKRFDHYLGYESHNTKHYEDFWQMREHERSPLAELERKARKKSNSHGIGESIELKVRKRASRFDV</sequence>
<evidence type="ECO:0000313" key="10">
    <source>
        <dbReference type="Proteomes" id="UP001147746"/>
    </source>
</evidence>
<dbReference type="InterPro" id="IPR045863">
    <property type="entry name" value="CorA_TM1_TM2"/>
</dbReference>
<dbReference type="AlphaFoldDB" id="A0A9W9PTE6"/>
<dbReference type="InterPro" id="IPR029058">
    <property type="entry name" value="AB_hydrolase_fold"/>
</dbReference>
<keyword evidence="3 7" id="KW-0812">Transmembrane</keyword>
<keyword evidence="10" id="KW-1185">Reference proteome</keyword>
<feature type="compositionally biased region" description="Basic and acidic residues" evidence="6">
    <location>
        <begin position="490"/>
        <end position="509"/>
    </location>
</feature>
<feature type="region of interest" description="Disordered" evidence="6">
    <location>
        <begin position="340"/>
        <end position="407"/>
    </location>
</feature>
<comment type="caution">
    <text evidence="9">The sequence shown here is derived from an EMBL/GenBank/DDBJ whole genome shotgun (WGS) entry which is preliminary data.</text>
</comment>
<feature type="compositionally biased region" description="Basic and acidic residues" evidence="6">
    <location>
        <begin position="383"/>
        <end position="392"/>
    </location>
</feature>
<dbReference type="InterPro" id="IPR050829">
    <property type="entry name" value="CorA_MIT"/>
</dbReference>
<feature type="region of interest" description="Disordered" evidence="6">
    <location>
        <begin position="419"/>
        <end position="509"/>
    </location>
</feature>
<feature type="compositionally biased region" description="Low complexity" evidence="6">
    <location>
        <begin position="457"/>
        <end position="479"/>
    </location>
</feature>
<dbReference type="GO" id="GO:0072330">
    <property type="term" value="P:monocarboxylic acid biosynthetic process"/>
    <property type="evidence" value="ECO:0007669"/>
    <property type="project" value="UniProtKB-ARBA"/>
</dbReference>
<dbReference type="EMBL" id="JAPZBO010000008">
    <property type="protein sequence ID" value="KAJ5307553.1"/>
    <property type="molecule type" value="Genomic_DNA"/>
</dbReference>
<organism evidence="9 10">
    <name type="scientific">Penicillium atrosanguineum</name>
    <dbReference type="NCBI Taxonomy" id="1132637"/>
    <lineage>
        <taxon>Eukaryota</taxon>
        <taxon>Fungi</taxon>
        <taxon>Dikarya</taxon>
        <taxon>Ascomycota</taxon>
        <taxon>Pezizomycotina</taxon>
        <taxon>Eurotiomycetes</taxon>
        <taxon>Eurotiomycetidae</taxon>
        <taxon>Eurotiales</taxon>
        <taxon>Aspergillaceae</taxon>
        <taxon>Penicillium</taxon>
    </lineage>
</organism>
<feature type="domain" description="DUF676" evidence="8">
    <location>
        <begin position="75"/>
        <end position="153"/>
    </location>
</feature>
<feature type="transmembrane region" description="Helical" evidence="7">
    <location>
        <begin position="1014"/>
        <end position="1031"/>
    </location>
</feature>
<keyword evidence="4 7" id="KW-1133">Transmembrane helix</keyword>
<dbReference type="SUPFAM" id="SSF53474">
    <property type="entry name" value="alpha/beta-Hydrolases"/>
    <property type="match status" value="1"/>
</dbReference>
<proteinExistence type="inferred from homology"/>
<reference evidence="9" key="2">
    <citation type="journal article" date="2023" name="IMA Fungus">
        <title>Comparative genomic study of the Penicillium genus elucidates a diverse pangenome and 15 lateral gene transfer events.</title>
        <authorList>
            <person name="Petersen C."/>
            <person name="Sorensen T."/>
            <person name="Nielsen M.R."/>
            <person name="Sondergaard T.E."/>
            <person name="Sorensen J.L."/>
            <person name="Fitzpatrick D.A."/>
            <person name="Frisvad J.C."/>
            <person name="Nielsen K.L."/>
        </authorList>
    </citation>
    <scope>NUCLEOTIDE SEQUENCE</scope>
    <source>
        <strain evidence="9">IBT 21472</strain>
    </source>
</reference>